<feature type="non-terminal residue" evidence="1">
    <location>
        <position position="1"/>
    </location>
</feature>
<dbReference type="EMBL" id="VUJU01017441">
    <property type="protein sequence ID" value="KAF0683015.1"/>
    <property type="molecule type" value="Genomic_DNA"/>
</dbReference>
<protein>
    <recommendedName>
        <fullName evidence="3">HAT C-terminal dimerisation domain-containing protein</fullName>
    </recommendedName>
</protein>
<keyword evidence="2" id="KW-1185">Reference proteome</keyword>
<organism evidence="1 2">
    <name type="scientific">Aphis craccivora</name>
    <name type="common">Cowpea aphid</name>
    <dbReference type="NCBI Taxonomy" id="307492"/>
    <lineage>
        <taxon>Eukaryota</taxon>
        <taxon>Metazoa</taxon>
        <taxon>Ecdysozoa</taxon>
        <taxon>Arthropoda</taxon>
        <taxon>Hexapoda</taxon>
        <taxon>Insecta</taxon>
        <taxon>Pterygota</taxon>
        <taxon>Neoptera</taxon>
        <taxon>Paraneoptera</taxon>
        <taxon>Hemiptera</taxon>
        <taxon>Sternorrhyncha</taxon>
        <taxon>Aphidomorpha</taxon>
        <taxon>Aphidoidea</taxon>
        <taxon>Aphididae</taxon>
        <taxon>Aphidini</taxon>
        <taxon>Aphis</taxon>
        <taxon>Aphis</taxon>
    </lineage>
</organism>
<evidence type="ECO:0000313" key="2">
    <source>
        <dbReference type="Proteomes" id="UP000478052"/>
    </source>
</evidence>
<dbReference type="Proteomes" id="UP000478052">
    <property type="component" value="Unassembled WGS sequence"/>
</dbReference>
<proteinExistence type="predicted"/>
<reference evidence="1 2" key="1">
    <citation type="submission" date="2019-08" db="EMBL/GenBank/DDBJ databases">
        <title>Whole genome of Aphis craccivora.</title>
        <authorList>
            <person name="Voronova N.V."/>
            <person name="Shulinski R.S."/>
            <person name="Bandarenka Y.V."/>
            <person name="Zhorov D.G."/>
            <person name="Warner D."/>
        </authorList>
    </citation>
    <scope>NUCLEOTIDE SEQUENCE [LARGE SCALE GENOMIC DNA]</scope>
    <source>
        <strain evidence="1">180601</strain>
        <tissue evidence="1">Whole Body</tissue>
    </source>
</reference>
<evidence type="ECO:0008006" key="3">
    <source>
        <dbReference type="Google" id="ProtNLM"/>
    </source>
</evidence>
<comment type="caution">
    <text evidence="1">The sequence shown here is derived from an EMBL/GenBank/DDBJ whole genome shotgun (WGS) entry which is preliminary data.</text>
</comment>
<gene>
    <name evidence="1" type="ORF">FWK35_00038011</name>
</gene>
<accession>A0A6G0VJZ1</accession>
<dbReference type="AlphaFoldDB" id="A0A6G0VJZ1"/>
<feature type="non-terminal residue" evidence="1">
    <location>
        <position position="128"/>
    </location>
</feature>
<dbReference type="OrthoDB" id="6603647at2759"/>
<sequence>LIDYLIEDIGEEDSVHTASHTSLSIEQHTGSESEDDFLSFSITDTPNCNENIEMLVDNYLSNASIRTPNDLPIQLKKAYFKFNTAIPSSAPVERLFSGGGHLMDKKRGKMADKNFEMTLLLKHNKYLN</sequence>
<evidence type="ECO:0000313" key="1">
    <source>
        <dbReference type="EMBL" id="KAF0683015.1"/>
    </source>
</evidence>
<name>A0A6G0VJZ1_APHCR</name>